<gene>
    <name evidence="2" type="ORF">GCM10009765_59110</name>
</gene>
<feature type="transmembrane region" description="Helical" evidence="1">
    <location>
        <begin position="52"/>
        <end position="75"/>
    </location>
</feature>
<organism evidence="2 3">
    <name type="scientific">Fodinicola feengrottensis</name>
    <dbReference type="NCBI Taxonomy" id="435914"/>
    <lineage>
        <taxon>Bacteria</taxon>
        <taxon>Bacillati</taxon>
        <taxon>Actinomycetota</taxon>
        <taxon>Actinomycetes</taxon>
        <taxon>Mycobacteriales</taxon>
        <taxon>Fodinicola</taxon>
    </lineage>
</organism>
<dbReference type="EMBL" id="BAAANY010000023">
    <property type="protein sequence ID" value="GAA1701696.1"/>
    <property type="molecule type" value="Genomic_DNA"/>
</dbReference>
<proteinExistence type="predicted"/>
<evidence type="ECO:0000313" key="3">
    <source>
        <dbReference type="Proteomes" id="UP001500618"/>
    </source>
</evidence>
<keyword evidence="1" id="KW-1133">Transmembrane helix</keyword>
<evidence type="ECO:0000313" key="2">
    <source>
        <dbReference type="EMBL" id="GAA1701696.1"/>
    </source>
</evidence>
<evidence type="ECO:0000256" key="1">
    <source>
        <dbReference type="SAM" id="Phobius"/>
    </source>
</evidence>
<keyword evidence="1" id="KW-0812">Transmembrane</keyword>
<keyword evidence="1" id="KW-0472">Membrane</keyword>
<protein>
    <submittedName>
        <fullName evidence="2">Uncharacterized protein</fullName>
    </submittedName>
</protein>
<reference evidence="3" key="1">
    <citation type="journal article" date="2019" name="Int. J. Syst. Evol. Microbiol.">
        <title>The Global Catalogue of Microorganisms (GCM) 10K type strain sequencing project: providing services to taxonomists for standard genome sequencing and annotation.</title>
        <authorList>
            <consortium name="The Broad Institute Genomics Platform"/>
            <consortium name="The Broad Institute Genome Sequencing Center for Infectious Disease"/>
            <person name="Wu L."/>
            <person name="Ma J."/>
        </authorList>
    </citation>
    <scope>NUCLEOTIDE SEQUENCE [LARGE SCALE GENOMIC DNA]</scope>
    <source>
        <strain evidence="3">JCM 14718</strain>
    </source>
</reference>
<accession>A0ABP4UAD5</accession>
<keyword evidence="3" id="KW-1185">Reference proteome</keyword>
<sequence length="76" mass="8321">MSLPNGYVIGFKELYEMLVLLDQKLDTLVSTQTDHEARLKHLEATAGRRWQIWLAVVGGCLGLLAGTVGGLIGLLR</sequence>
<name>A0ABP4UAD5_9ACTN</name>
<comment type="caution">
    <text evidence="2">The sequence shown here is derived from an EMBL/GenBank/DDBJ whole genome shotgun (WGS) entry which is preliminary data.</text>
</comment>
<dbReference type="Proteomes" id="UP001500618">
    <property type="component" value="Unassembled WGS sequence"/>
</dbReference>